<keyword evidence="3" id="KW-1185">Reference proteome</keyword>
<protein>
    <submittedName>
        <fullName evidence="2">Uncharacterized protein</fullName>
    </submittedName>
</protein>
<organism evidence="2 3">
    <name type="scientific">Riccia sorocarpa</name>
    <dbReference type="NCBI Taxonomy" id="122646"/>
    <lineage>
        <taxon>Eukaryota</taxon>
        <taxon>Viridiplantae</taxon>
        <taxon>Streptophyta</taxon>
        <taxon>Embryophyta</taxon>
        <taxon>Marchantiophyta</taxon>
        <taxon>Marchantiopsida</taxon>
        <taxon>Marchantiidae</taxon>
        <taxon>Marchantiales</taxon>
        <taxon>Ricciaceae</taxon>
        <taxon>Riccia</taxon>
    </lineage>
</organism>
<sequence>MAFFFRKKKRKGKGKLSDLPEEPEEDRTTQCGYGGSRNCFIVGVRDPEHTKTLATHDVVFYGAKRMLSIDRWGISGRERHDTERERSAYDDEMFAEGFLTGASLPHDVHGLRLREALDSMTTVNISNRTDHRRTAVYWATFFQELEKDKL</sequence>
<name>A0ABD3I595_9MARC</name>
<feature type="region of interest" description="Disordered" evidence="1">
    <location>
        <begin position="1"/>
        <end position="30"/>
    </location>
</feature>
<proteinExistence type="predicted"/>
<dbReference type="Proteomes" id="UP001633002">
    <property type="component" value="Unassembled WGS sequence"/>
</dbReference>
<evidence type="ECO:0000313" key="2">
    <source>
        <dbReference type="EMBL" id="KAL3697927.1"/>
    </source>
</evidence>
<dbReference type="AlphaFoldDB" id="A0ABD3I595"/>
<comment type="caution">
    <text evidence="2">The sequence shown here is derived from an EMBL/GenBank/DDBJ whole genome shotgun (WGS) entry which is preliminary data.</text>
</comment>
<evidence type="ECO:0000256" key="1">
    <source>
        <dbReference type="SAM" id="MobiDB-lite"/>
    </source>
</evidence>
<gene>
    <name evidence="2" type="ORF">R1sor_012003</name>
</gene>
<dbReference type="EMBL" id="JBJQOH010000002">
    <property type="protein sequence ID" value="KAL3697927.1"/>
    <property type="molecule type" value="Genomic_DNA"/>
</dbReference>
<evidence type="ECO:0000313" key="3">
    <source>
        <dbReference type="Proteomes" id="UP001633002"/>
    </source>
</evidence>
<accession>A0ABD3I595</accession>
<reference evidence="2 3" key="1">
    <citation type="submission" date="2024-09" db="EMBL/GenBank/DDBJ databases">
        <title>Chromosome-scale assembly of Riccia sorocarpa.</title>
        <authorList>
            <person name="Paukszto L."/>
        </authorList>
    </citation>
    <scope>NUCLEOTIDE SEQUENCE [LARGE SCALE GENOMIC DNA]</scope>
    <source>
        <strain evidence="2">LP-2024</strain>
        <tissue evidence="2">Aerial parts of the thallus</tissue>
    </source>
</reference>
<feature type="compositionally biased region" description="Basic residues" evidence="1">
    <location>
        <begin position="1"/>
        <end position="14"/>
    </location>
</feature>